<reference evidence="2 3" key="1">
    <citation type="submission" date="2016-04" db="EMBL/GenBank/DDBJ databases">
        <title>Complete genome seqeunce of Leptospira alstonii serovar Room22.</title>
        <authorList>
            <person name="Nally J.E."/>
            <person name="Bayles D.O."/>
            <person name="Hurley D."/>
            <person name="Fanning S."/>
            <person name="McMahon B.J."/>
            <person name="Arent Z."/>
        </authorList>
    </citation>
    <scope>NUCLEOTIDE SEQUENCE [LARGE SCALE GENOMIC DNA]</scope>
    <source>
        <strain evidence="2 3">GWTS #1</strain>
    </source>
</reference>
<dbReference type="EMBL" id="CP015217">
    <property type="protein sequence ID" value="AOP35514.1"/>
    <property type="molecule type" value="Genomic_DNA"/>
</dbReference>
<keyword evidence="1" id="KW-1133">Transmembrane helix</keyword>
<evidence type="ECO:0000313" key="2">
    <source>
        <dbReference type="EMBL" id="AOP35514.1"/>
    </source>
</evidence>
<feature type="transmembrane region" description="Helical" evidence="1">
    <location>
        <begin position="13"/>
        <end position="34"/>
    </location>
</feature>
<gene>
    <name evidence="2" type="ORF">A0128_17710</name>
</gene>
<evidence type="ECO:0000256" key="1">
    <source>
        <dbReference type="SAM" id="Phobius"/>
    </source>
</evidence>
<proteinExistence type="predicted"/>
<sequence>MAEDFADPRRMKFIFFFCTSLIVTLFTTFLFAGIQSRPIQREAKIKNKNSNCCPVEKQYGDSVVLESVCLEKNRTVFNFRYIVSNTICSYSDRLEMKDSNSNRYRSLGMNGIQECPQLFYAKRGHRFQWYFESLKGKPSFVDVTEDLNADPIASNWRWWHWENINLAQCNSKE</sequence>
<keyword evidence="3" id="KW-1185">Reference proteome</keyword>
<dbReference type="OrthoDB" id="341242at2"/>
<dbReference type="AlphaFoldDB" id="A0A1D7V111"/>
<accession>A0A1D7V111</accession>
<keyword evidence="1" id="KW-0812">Transmembrane</keyword>
<dbReference type="Proteomes" id="UP000094197">
    <property type="component" value="Chromosome 1"/>
</dbReference>
<organism evidence="2 3">
    <name type="scientific">Leptospira tipperaryensis</name>
    <dbReference type="NCBI Taxonomy" id="2564040"/>
    <lineage>
        <taxon>Bacteria</taxon>
        <taxon>Pseudomonadati</taxon>
        <taxon>Spirochaetota</taxon>
        <taxon>Spirochaetia</taxon>
        <taxon>Leptospirales</taxon>
        <taxon>Leptospiraceae</taxon>
        <taxon>Leptospira</taxon>
    </lineage>
</organism>
<keyword evidence="1" id="KW-0472">Membrane</keyword>
<dbReference type="RefSeq" id="WP_069608717.1">
    <property type="nucleotide sequence ID" value="NZ_CP015217.1"/>
</dbReference>
<dbReference type="KEGG" id="laj:A0128_17710"/>
<protein>
    <submittedName>
        <fullName evidence="2">Uncharacterized protein</fullName>
    </submittedName>
</protein>
<name>A0A1D7V111_9LEPT</name>
<evidence type="ECO:0000313" key="3">
    <source>
        <dbReference type="Proteomes" id="UP000094197"/>
    </source>
</evidence>